<evidence type="ECO:0000313" key="5">
    <source>
        <dbReference type="EMBL" id="NBZ87665.1"/>
    </source>
</evidence>
<protein>
    <submittedName>
        <fullName evidence="5">LuxR family transcriptional regulator</fullName>
    </submittedName>
</protein>
<name>A0AAE5BSC2_9RHOB</name>
<evidence type="ECO:0000256" key="3">
    <source>
        <dbReference type="ARBA" id="ARBA00023163"/>
    </source>
</evidence>
<keyword evidence="1" id="KW-0805">Transcription regulation</keyword>
<dbReference type="InterPro" id="IPR036388">
    <property type="entry name" value="WH-like_DNA-bd_sf"/>
</dbReference>
<comment type="caution">
    <text evidence="5">The sequence shown here is derived from an EMBL/GenBank/DDBJ whole genome shotgun (WGS) entry which is preliminary data.</text>
</comment>
<dbReference type="PROSITE" id="PS50043">
    <property type="entry name" value="HTH_LUXR_2"/>
    <property type="match status" value="1"/>
</dbReference>
<dbReference type="InterPro" id="IPR016032">
    <property type="entry name" value="Sig_transdc_resp-reg_C-effctor"/>
</dbReference>
<feature type="domain" description="HTH luxR-type" evidence="4">
    <location>
        <begin position="130"/>
        <end position="195"/>
    </location>
</feature>
<evidence type="ECO:0000256" key="1">
    <source>
        <dbReference type="ARBA" id="ARBA00023015"/>
    </source>
</evidence>
<dbReference type="Pfam" id="PF03472">
    <property type="entry name" value="Autoind_bind"/>
    <property type="match status" value="1"/>
</dbReference>
<accession>A0AAE5BSC2</accession>
<dbReference type="Gene3D" id="3.30.450.80">
    <property type="entry name" value="Transcription factor LuxR-like, autoinducer-binding domain"/>
    <property type="match status" value="1"/>
</dbReference>
<reference evidence="5" key="1">
    <citation type="submission" date="2020-01" db="EMBL/GenBank/DDBJ databases">
        <authorList>
            <person name="Chen W.-M."/>
        </authorList>
    </citation>
    <scope>NUCLEOTIDE SEQUENCE</scope>
    <source>
        <strain evidence="5">CYK-10</strain>
    </source>
</reference>
<evidence type="ECO:0000313" key="6">
    <source>
        <dbReference type="Proteomes" id="UP001193501"/>
    </source>
</evidence>
<dbReference type="SUPFAM" id="SSF75516">
    <property type="entry name" value="Pheromone-binding domain of LuxR-like quorum-sensing transcription factors"/>
    <property type="match status" value="1"/>
</dbReference>
<dbReference type="AlphaFoldDB" id="A0AAE5BSC2"/>
<dbReference type="SMART" id="SM00421">
    <property type="entry name" value="HTH_LUXR"/>
    <property type="match status" value="1"/>
</dbReference>
<keyword evidence="2" id="KW-0238">DNA-binding</keyword>
<evidence type="ECO:0000259" key="4">
    <source>
        <dbReference type="PROSITE" id="PS50043"/>
    </source>
</evidence>
<dbReference type="GO" id="GO:0006355">
    <property type="term" value="P:regulation of DNA-templated transcription"/>
    <property type="evidence" value="ECO:0007669"/>
    <property type="project" value="InterPro"/>
</dbReference>
<dbReference type="PRINTS" id="PR00038">
    <property type="entry name" value="HTHLUXR"/>
</dbReference>
<dbReference type="InterPro" id="IPR036693">
    <property type="entry name" value="TF_LuxR_autoind-bd_dom_sf"/>
</dbReference>
<gene>
    <name evidence="5" type="ORF">GV832_08750</name>
</gene>
<dbReference type="EMBL" id="JAABNR010000007">
    <property type="protein sequence ID" value="NBZ87665.1"/>
    <property type="molecule type" value="Genomic_DNA"/>
</dbReference>
<dbReference type="SUPFAM" id="SSF46894">
    <property type="entry name" value="C-terminal effector domain of the bipartite response regulators"/>
    <property type="match status" value="1"/>
</dbReference>
<dbReference type="CDD" id="cd06170">
    <property type="entry name" value="LuxR_C_like"/>
    <property type="match status" value="1"/>
</dbReference>
<organism evidence="5 6">
    <name type="scientific">Stagnihabitans tardus</name>
    <dbReference type="NCBI Taxonomy" id="2699202"/>
    <lineage>
        <taxon>Bacteria</taxon>
        <taxon>Pseudomonadati</taxon>
        <taxon>Pseudomonadota</taxon>
        <taxon>Alphaproteobacteria</taxon>
        <taxon>Rhodobacterales</taxon>
        <taxon>Paracoccaceae</taxon>
        <taxon>Stagnihabitans</taxon>
    </lineage>
</organism>
<dbReference type="Proteomes" id="UP001193501">
    <property type="component" value="Unassembled WGS sequence"/>
</dbReference>
<proteinExistence type="predicted"/>
<dbReference type="InterPro" id="IPR000792">
    <property type="entry name" value="Tscrpt_reg_LuxR_C"/>
</dbReference>
<keyword evidence="6" id="KW-1185">Reference proteome</keyword>
<dbReference type="Gene3D" id="1.10.10.10">
    <property type="entry name" value="Winged helix-like DNA-binding domain superfamily/Winged helix DNA-binding domain"/>
    <property type="match status" value="1"/>
</dbReference>
<dbReference type="InterPro" id="IPR005143">
    <property type="entry name" value="TF_LuxR_autoind-bd_dom"/>
</dbReference>
<keyword evidence="3" id="KW-0804">Transcription</keyword>
<dbReference type="RefSeq" id="WP_227754323.1">
    <property type="nucleotide sequence ID" value="NZ_JAABNR010000007.1"/>
</dbReference>
<sequence>MKDRIDKIADAGFYLALRVGFSFPEEELNALPANWVEFYTANGLVVHDPALKWVYGNTGATRLSDIALPDPQQIMGRARVFGLQHGAAVSVVTPADRGRRSYGLFYRNADAFSDGDLLALHGMLRELHNGNAAEPGLTAAEVEALQMQASGLRLKQIAGDLGISESAVKARLNNAKRKLGARTLSQAASIAVGRRII</sequence>
<dbReference type="GO" id="GO:0003677">
    <property type="term" value="F:DNA binding"/>
    <property type="evidence" value="ECO:0007669"/>
    <property type="project" value="UniProtKB-KW"/>
</dbReference>
<dbReference type="Pfam" id="PF00196">
    <property type="entry name" value="GerE"/>
    <property type="match status" value="1"/>
</dbReference>
<evidence type="ECO:0000256" key="2">
    <source>
        <dbReference type="ARBA" id="ARBA00023125"/>
    </source>
</evidence>